<dbReference type="RefSeq" id="WP_268952707.1">
    <property type="nucleotide sequence ID" value="NZ_PPCN01000019.1"/>
</dbReference>
<evidence type="ECO:0000313" key="2">
    <source>
        <dbReference type="Proteomes" id="UP000236959"/>
    </source>
</evidence>
<evidence type="ECO:0000313" key="1">
    <source>
        <dbReference type="EMBL" id="POF27933.1"/>
    </source>
</evidence>
<proteinExistence type="predicted"/>
<comment type="caution">
    <text evidence="1">The sequence shown here is derived from an EMBL/GenBank/DDBJ whole genome shotgun (WGS) entry which is preliminary data.</text>
</comment>
<reference evidence="1 2" key="1">
    <citation type="submission" date="2018-01" db="EMBL/GenBank/DDBJ databases">
        <title>Genomic Encyclopedia of Archaeal and Bacterial Type Strains, Phase II (KMG-II): from individual species to whole genera.</title>
        <authorList>
            <person name="Goeker M."/>
        </authorList>
    </citation>
    <scope>NUCLEOTIDE SEQUENCE [LARGE SCALE GENOMIC DNA]</scope>
    <source>
        <strain evidence="1 2">DSM 17023</strain>
    </source>
</reference>
<dbReference type="EMBL" id="PPCN01000019">
    <property type="protein sequence ID" value="POF27933.1"/>
    <property type="molecule type" value="Genomic_DNA"/>
</dbReference>
<accession>A0A2S3UK29</accession>
<dbReference type="AlphaFoldDB" id="A0A2S3UK29"/>
<organism evidence="1 2">
    <name type="scientific">Roseibium marinum</name>
    <dbReference type="NCBI Taxonomy" id="281252"/>
    <lineage>
        <taxon>Bacteria</taxon>
        <taxon>Pseudomonadati</taxon>
        <taxon>Pseudomonadota</taxon>
        <taxon>Alphaproteobacteria</taxon>
        <taxon>Hyphomicrobiales</taxon>
        <taxon>Stappiaceae</taxon>
        <taxon>Roseibium</taxon>
    </lineage>
</organism>
<gene>
    <name evidence="1" type="ORF">CLV41_11914</name>
</gene>
<sequence>MLDLEHVDEIDRVLRAVARATSARGASTFALCQDQMPLPAGASP</sequence>
<name>A0A2S3UK29_9HYPH</name>
<dbReference type="Proteomes" id="UP000236959">
    <property type="component" value="Unassembled WGS sequence"/>
</dbReference>
<keyword evidence="2" id="KW-1185">Reference proteome</keyword>
<protein>
    <submittedName>
        <fullName evidence="1">Uncharacterized protein</fullName>
    </submittedName>
</protein>